<keyword evidence="2 7" id="KW-0812">Transmembrane</keyword>
<dbReference type="Proteomes" id="UP001558652">
    <property type="component" value="Unassembled WGS sequence"/>
</dbReference>
<reference evidence="8 9" key="1">
    <citation type="submission" date="2024-07" db="EMBL/GenBank/DDBJ databases">
        <title>Chromosome-level genome assembly of the water stick insect Ranatra chinensis (Heteroptera: Nepidae).</title>
        <authorList>
            <person name="Liu X."/>
        </authorList>
    </citation>
    <scope>NUCLEOTIDE SEQUENCE [LARGE SCALE GENOMIC DNA]</scope>
    <source>
        <strain evidence="8">Cailab_2021Rc</strain>
        <tissue evidence="8">Muscle</tissue>
    </source>
</reference>
<evidence type="ECO:0000313" key="8">
    <source>
        <dbReference type="EMBL" id="KAL1130537.1"/>
    </source>
</evidence>
<evidence type="ECO:0000256" key="6">
    <source>
        <dbReference type="ARBA" id="ARBA00025799"/>
    </source>
</evidence>
<evidence type="ECO:0000256" key="5">
    <source>
        <dbReference type="ARBA" id="ARBA00023136"/>
    </source>
</evidence>
<comment type="caution">
    <text evidence="8">The sequence shown here is derived from an EMBL/GenBank/DDBJ whole genome shotgun (WGS) entry which is preliminary data.</text>
</comment>
<dbReference type="InterPro" id="IPR045176">
    <property type="entry name" value="Got1"/>
</dbReference>
<dbReference type="PANTHER" id="PTHR21493:SF9">
    <property type="entry name" value="GOLGI TRANSPORT PROTEIN 1-RELATED"/>
    <property type="match status" value="1"/>
</dbReference>
<dbReference type="GO" id="GO:0000139">
    <property type="term" value="C:Golgi membrane"/>
    <property type="evidence" value="ECO:0007669"/>
    <property type="project" value="UniProtKB-SubCell"/>
</dbReference>
<dbReference type="InterPro" id="IPR007305">
    <property type="entry name" value="Vesicle_transpt_Got1/SFT2"/>
</dbReference>
<evidence type="ECO:0008006" key="10">
    <source>
        <dbReference type="Google" id="ProtNLM"/>
    </source>
</evidence>
<dbReference type="EMBL" id="JBFDAA010000007">
    <property type="protein sequence ID" value="KAL1130537.1"/>
    <property type="molecule type" value="Genomic_DNA"/>
</dbReference>
<dbReference type="Pfam" id="PF04178">
    <property type="entry name" value="Got1"/>
    <property type="match status" value="1"/>
</dbReference>
<sequence>GYYPYCTIIFGLLSCLYFFKLYFCIQILFICGLASVIGLERTFRFFFQRHKVRATIAFFGGITVVLMGWPIVGMLMESYGFVLLFSGFFPVAIDFLRRVPVLGTLLYLPGIRGVN</sequence>
<evidence type="ECO:0000256" key="4">
    <source>
        <dbReference type="ARBA" id="ARBA00023034"/>
    </source>
</evidence>
<accession>A0ABD0YVD5</accession>
<keyword evidence="5 7" id="KW-0472">Membrane</keyword>
<feature type="transmembrane region" description="Helical" evidence="7">
    <location>
        <begin position="20"/>
        <end position="40"/>
    </location>
</feature>
<evidence type="ECO:0000256" key="7">
    <source>
        <dbReference type="SAM" id="Phobius"/>
    </source>
</evidence>
<name>A0ABD0YVD5_9HEMI</name>
<evidence type="ECO:0000256" key="3">
    <source>
        <dbReference type="ARBA" id="ARBA00022989"/>
    </source>
</evidence>
<keyword evidence="3 7" id="KW-1133">Transmembrane helix</keyword>
<keyword evidence="9" id="KW-1185">Reference proteome</keyword>
<comment type="subcellular location">
    <subcellularLocation>
        <location evidence="1">Golgi apparatus membrane</location>
        <topology evidence="1">Multi-pass membrane protein</topology>
    </subcellularLocation>
</comment>
<evidence type="ECO:0000256" key="1">
    <source>
        <dbReference type="ARBA" id="ARBA00004653"/>
    </source>
</evidence>
<evidence type="ECO:0000313" key="9">
    <source>
        <dbReference type="Proteomes" id="UP001558652"/>
    </source>
</evidence>
<gene>
    <name evidence="8" type="ORF">AAG570_011783</name>
</gene>
<feature type="non-terminal residue" evidence="8">
    <location>
        <position position="1"/>
    </location>
</feature>
<proteinExistence type="inferred from homology"/>
<dbReference type="AlphaFoldDB" id="A0ABD0YVD5"/>
<feature type="transmembrane region" description="Helical" evidence="7">
    <location>
        <begin position="52"/>
        <end position="72"/>
    </location>
</feature>
<dbReference type="PANTHER" id="PTHR21493">
    <property type="entry name" value="CGI-141-RELATED/LIPASE CONTAINING PROTEIN"/>
    <property type="match status" value="1"/>
</dbReference>
<evidence type="ECO:0000256" key="2">
    <source>
        <dbReference type="ARBA" id="ARBA00022692"/>
    </source>
</evidence>
<keyword evidence="4" id="KW-0333">Golgi apparatus</keyword>
<organism evidence="8 9">
    <name type="scientific">Ranatra chinensis</name>
    <dbReference type="NCBI Taxonomy" id="642074"/>
    <lineage>
        <taxon>Eukaryota</taxon>
        <taxon>Metazoa</taxon>
        <taxon>Ecdysozoa</taxon>
        <taxon>Arthropoda</taxon>
        <taxon>Hexapoda</taxon>
        <taxon>Insecta</taxon>
        <taxon>Pterygota</taxon>
        <taxon>Neoptera</taxon>
        <taxon>Paraneoptera</taxon>
        <taxon>Hemiptera</taxon>
        <taxon>Heteroptera</taxon>
        <taxon>Panheteroptera</taxon>
        <taxon>Nepomorpha</taxon>
        <taxon>Nepidae</taxon>
        <taxon>Ranatrinae</taxon>
        <taxon>Ranatra</taxon>
    </lineage>
</organism>
<comment type="similarity">
    <text evidence="6">Belongs to the GOT1 family.</text>
</comment>
<protein>
    <recommendedName>
        <fullName evidence="10">Vesicle transport protein GOT1B</fullName>
    </recommendedName>
</protein>